<dbReference type="PANTHER" id="PTHR23502">
    <property type="entry name" value="MAJOR FACILITATOR SUPERFAMILY"/>
    <property type="match status" value="1"/>
</dbReference>
<sequence length="100" mass="11836">MASFFGTVCFFFVPKTFDPVLIQQRAKRLRHETKNWALYAKSEEKPIDVKVIAHNYLLRPIVFFALEPVLVLITLYMDFIYGFLYLCFNAYPISFQEERG</sequence>
<keyword evidence="3 5" id="KW-1133">Transmembrane helix</keyword>
<dbReference type="GeneID" id="66981771"/>
<dbReference type="EMBL" id="AP024418">
    <property type="protein sequence ID" value="BCR87412.1"/>
    <property type="molecule type" value="Genomic_DNA"/>
</dbReference>
<evidence type="ECO:0000256" key="2">
    <source>
        <dbReference type="ARBA" id="ARBA00022692"/>
    </source>
</evidence>
<dbReference type="GO" id="GO:0005886">
    <property type="term" value="C:plasma membrane"/>
    <property type="evidence" value="ECO:0007669"/>
    <property type="project" value="TreeGrafter"/>
</dbReference>
<dbReference type="Proteomes" id="UP000637239">
    <property type="component" value="Chromosome 3"/>
</dbReference>
<organism evidence="6 7">
    <name type="scientific">Aspergillus chevalieri</name>
    <name type="common">Eurotium chevalieri</name>
    <dbReference type="NCBI Taxonomy" id="182096"/>
    <lineage>
        <taxon>Eukaryota</taxon>
        <taxon>Fungi</taxon>
        <taxon>Dikarya</taxon>
        <taxon>Ascomycota</taxon>
        <taxon>Pezizomycotina</taxon>
        <taxon>Eurotiomycetes</taxon>
        <taxon>Eurotiomycetidae</taxon>
        <taxon>Eurotiales</taxon>
        <taxon>Aspergillaceae</taxon>
        <taxon>Aspergillus</taxon>
        <taxon>Aspergillus subgen. Aspergillus</taxon>
    </lineage>
</organism>
<reference evidence="6" key="1">
    <citation type="submission" date="2021-01" db="EMBL/GenBank/DDBJ databases">
        <authorList>
            <consortium name="Aspergillus chevalieri M1 genome sequencing consortium"/>
            <person name="Kazuki M."/>
            <person name="Futagami T."/>
        </authorList>
    </citation>
    <scope>NUCLEOTIDE SEQUENCE</scope>
    <source>
        <strain evidence="6">M1</strain>
    </source>
</reference>
<keyword evidence="2 5" id="KW-0812">Transmembrane</keyword>
<name>A0A7R7VMV5_ASPCH</name>
<feature type="transmembrane region" description="Helical" evidence="5">
    <location>
        <begin position="69"/>
        <end position="91"/>
    </location>
</feature>
<evidence type="ECO:0000313" key="6">
    <source>
        <dbReference type="EMBL" id="BCR87412.1"/>
    </source>
</evidence>
<keyword evidence="7" id="KW-1185">Reference proteome</keyword>
<evidence type="ECO:0000256" key="4">
    <source>
        <dbReference type="ARBA" id="ARBA00023136"/>
    </source>
</evidence>
<comment type="subcellular location">
    <subcellularLocation>
        <location evidence="1">Membrane</location>
        <topology evidence="1">Multi-pass membrane protein</topology>
    </subcellularLocation>
</comment>
<evidence type="ECO:0000313" key="7">
    <source>
        <dbReference type="Proteomes" id="UP000637239"/>
    </source>
</evidence>
<dbReference type="AlphaFoldDB" id="A0A7R7VMV5"/>
<protein>
    <submittedName>
        <fullName evidence="6">Uncharacterized protein</fullName>
    </submittedName>
</protein>
<accession>A0A7R7VMV5</accession>
<evidence type="ECO:0000256" key="3">
    <source>
        <dbReference type="ARBA" id="ARBA00022989"/>
    </source>
</evidence>
<evidence type="ECO:0000256" key="1">
    <source>
        <dbReference type="ARBA" id="ARBA00004141"/>
    </source>
</evidence>
<dbReference type="RefSeq" id="XP_043135934.1">
    <property type="nucleotide sequence ID" value="XM_043278124.1"/>
</dbReference>
<evidence type="ECO:0000256" key="5">
    <source>
        <dbReference type="SAM" id="Phobius"/>
    </source>
</evidence>
<keyword evidence="4 5" id="KW-0472">Membrane</keyword>
<gene>
    <name evidence="6" type="ORF">ACHE_31399A</name>
</gene>
<dbReference type="KEGG" id="ache:ACHE_31399A"/>
<dbReference type="PANTHER" id="PTHR23502:SF47">
    <property type="entry name" value="MAJOR FACILITATOR SUPERFAMILY (MFS) PROFILE DOMAIN-CONTAINING PROTEIN-RELATED"/>
    <property type="match status" value="1"/>
</dbReference>
<reference evidence="6" key="2">
    <citation type="submission" date="2021-02" db="EMBL/GenBank/DDBJ databases">
        <title>Aspergillus chevalieri M1 genome sequence.</title>
        <authorList>
            <person name="Kadooka C."/>
            <person name="Mori K."/>
            <person name="Futagami T."/>
        </authorList>
    </citation>
    <scope>NUCLEOTIDE SEQUENCE</scope>
    <source>
        <strain evidence="6">M1</strain>
    </source>
</reference>
<dbReference type="GO" id="GO:0022857">
    <property type="term" value="F:transmembrane transporter activity"/>
    <property type="evidence" value="ECO:0007669"/>
    <property type="project" value="TreeGrafter"/>
</dbReference>
<proteinExistence type="predicted"/>